<keyword evidence="1" id="KW-0812">Transmembrane</keyword>
<dbReference type="EMBL" id="BAABFX010000040">
    <property type="protein sequence ID" value="GAA4400970.1"/>
    <property type="molecule type" value="Genomic_DNA"/>
</dbReference>
<keyword evidence="1" id="KW-0472">Membrane</keyword>
<dbReference type="Proteomes" id="UP001500390">
    <property type="component" value="Unassembled WGS sequence"/>
</dbReference>
<sequence length="153" mass="16080">MNDVGPRLRTGGVRDEKGAAVVEFIALAVLMLIPLIYLVMMMARLQAGSFAVSQAAREAGRAFVTAESGDDAAGRAQSAARIAFLDHSFGTKGSLSISCDGSPCLRPDGRVETTATVRVPLPLIPAFAREVIPTSVPVSATHLSTVDRFRGLP</sequence>
<name>A0ABP8K5Q8_9MICO</name>
<evidence type="ECO:0000313" key="2">
    <source>
        <dbReference type="EMBL" id="GAA4400970.1"/>
    </source>
</evidence>
<keyword evidence="1" id="KW-1133">Transmembrane helix</keyword>
<evidence type="ECO:0000256" key="1">
    <source>
        <dbReference type="SAM" id="Phobius"/>
    </source>
</evidence>
<organism evidence="2 3">
    <name type="scientific">Ornithinibacter aureus</name>
    <dbReference type="NCBI Taxonomy" id="622664"/>
    <lineage>
        <taxon>Bacteria</taxon>
        <taxon>Bacillati</taxon>
        <taxon>Actinomycetota</taxon>
        <taxon>Actinomycetes</taxon>
        <taxon>Micrococcales</taxon>
        <taxon>Intrasporangiaceae</taxon>
        <taxon>Ornithinibacter</taxon>
    </lineage>
</organism>
<gene>
    <name evidence="2" type="ORF">GCM10023153_28980</name>
</gene>
<proteinExistence type="predicted"/>
<keyword evidence="3" id="KW-1185">Reference proteome</keyword>
<reference evidence="3" key="1">
    <citation type="journal article" date="2019" name="Int. J. Syst. Evol. Microbiol.">
        <title>The Global Catalogue of Microorganisms (GCM) 10K type strain sequencing project: providing services to taxonomists for standard genome sequencing and annotation.</title>
        <authorList>
            <consortium name="The Broad Institute Genomics Platform"/>
            <consortium name="The Broad Institute Genome Sequencing Center for Infectious Disease"/>
            <person name="Wu L."/>
            <person name="Ma J."/>
        </authorList>
    </citation>
    <scope>NUCLEOTIDE SEQUENCE [LARGE SCALE GENOMIC DNA]</scope>
    <source>
        <strain evidence="3">JCM 17738</strain>
    </source>
</reference>
<accession>A0ABP8K5Q8</accession>
<protein>
    <recommendedName>
        <fullName evidence="4">Pilus assembly protein</fullName>
    </recommendedName>
</protein>
<evidence type="ECO:0000313" key="3">
    <source>
        <dbReference type="Proteomes" id="UP001500390"/>
    </source>
</evidence>
<evidence type="ECO:0008006" key="4">
    <source>
        <dbReference type="Google" id="ProtNLM"/>
    </source>
</evidence>
<feature type="transmembrane region" description="Helical" evidence="1">
    <location>
        <begin position="20"/>
        <end position="40"/>
    </location>
</feature>
<comment type="caution">
    <text evidence="2">The sequence shown here is derived from an EMBL/GenBank/DDBJ whole genome shotgun (WGS) entry which is preliminary data.</text>
</comment>